<comment type="similarity">
    <text evidence="1">Belongs to the metallo-dependent hydrolases superfamily.</text>
</comment>
<keyword evidence="4" id="KW-1185">Reference proteome</keyword>
<dbReference type="STRING" id="314265.R2601_03333"/>
<dbReference type="PANTHER" id="PTHR43569">
    <property type="entry name" value="AMIDOHYDROLASE"/>
    <property type="match status" value="1"/>
</dbReference>
<dbReference type="InterPro" id="IPR052350">
    <property type="entry name" value="Metallo-dep_Lactonases"/>
</dbReference>
<organism evidence="3 4">
    <name type="scientific">Salipiger bermudensis (strain DSM 26914 / JCM 13377 / KCTC 12554 / HTCC2601)</name>
    <name type="common">Pelagibaca bermudensis</name>
    <dbReference type="NCBI Taxonomy" id="314265"/>
    <lineage>
        <taxon>Bacteria</taxon>
        <taxon>Pseudomonadati</taxon>
        <taxon>Pseudomonadota</taxon>
        <taxon>Alphaproteobacteria</taxon>
        <taxon>Rhodobacterales</taxon>
        <taxon>Roseobacteraceae</taxon>
        <taxon>Salipiger</taxon>
    </lineage>
</organism>
<dbReference type="Proteomes" id="UP000006230">
    <property type="component" value="Unassembled WGS sequence"/>
</dbReference>
<evidence type="ECO:0000313" key="3">
    <source>
        <dbReference type="EMBL" id="EAU48573.1"/>
    </source>
</evidence>
<reference evidence="3 4" key="1">
    <citation type="journal article" date="2010" name="J. Bacteriol.">
        <title>Genome sequences of Pelagibaca bermudensis HTCC2601T and Maritimibacter alkaliphilus HTCC2654T, the type strains of two marine Roseobacter genera.</title>
        <authorList>
            <person name="Thrash J.C."/>
            <person name="Cho J.C."/>
            <person name="Ferriera S."/>
            <person name="Johnson J."/>
            <person name="Vergin K.L."/>
            <person name="Giovannoni S.J."/>
        </authorList>
    </citation>
    <scope>NUCLEOTIDE SEQUENCE [LARGE SCALE GENOMIC DNA]</scope>
    <source>
        <strain evidence="4">DSM 26914 / JCM 13377 / KCTC 12554 / HTCC2601</strain>
    </source>
</reference>
<dbReference type="eggNOG" id="COG3618">
    <property type="taxonomic scope" value="Bacteria"/>
</dbReference>
<dbReference type="HOGENOM" id="CLU_044590_3_1_5"/>
<accession>Q0FWH9</accession>
<evidence type="ECO:0000259" key="2">
    <source>
        <dbReference type="Pfam" id="PF04909"/>
    </source>
</evidence>
<dbReference type="SUPFAM" id="SSF51556">
    <property type="entry name" value="Metallo-dependent hydrolases"/>
    <property type="match status" value="1"/>
</dbReference>
<evidence type="ECO:0000313" key="4">
    <source>
        <dbReference type="Proteomes" id="UP000006230"/>
    </source>
</evidence>
<dbReference type="GO" id="GO:0016787">
    <property type="term" value="F:hydrolase activity"/>
    <property type="evidence" value="ECO:0007669"/>
    <property type="project" value="InterPro"/>
</dbReference>
<dbReference type="Pfam" id="PF04909">
    <property type="entry name" value="Amidohydro_2"/>
    <property type="match status" value="1"/>
</dbReference>
<protein>
    <recommendedName>
        <fullName evidence="2">Amidohydrolase-related domain-containing protein</fullName>
    </recommendedName>
</protein>
<dbReference type="InterPro" id="IPR032466">
    <property type="entry name" value="Metal_Hydrolase"/>
</dbReference>
<dbReference type="Gene3D" id="3.20.20.140">
    <property type="entry name" value="Metal-dependent hydrolases"/>
    <property type="match status" value="1"/>
</dbReference>
<gene>
    <name evidence="3" type="ORF">R2601_03333</name>
</gene>
<dbReference type="EMBL" id="AATQ01000001">
    <property type="protein sequence ID" value="EAU48573.1"/>
    <property type="molecule type" value="Genomic_DNA"/>
</dbReference>
<dbReference type="RefSeq" id="WP_007802079.1">
    <property type="nucleotide sequence ID" value="NZ_DS022277.1"/>
</dbReference>
<dbReference type="InterPro" id="IPR006680">
    <property type="entry name" value="Amidohydro-rel"/>
</dbReference>
<dbReference type="AlphaFoldDB" id="Q0FWH9"/>
<proteinExistence type="inferred from homology"/>
<dbReference type="OrthoDB" id="9787654at2"/>
<comment type="caution">
    <text evidence="3">The sequence shown here is derived from an EMBL/GenBank/DDBJ whole genome shotgun (WGS) entry which is preliminary data.</text>
</comment>
<evidence type="ECO:0000256" key="1">
    <source>
        <dbReference type="ARBA" id="ARBA00038310"/>
    </source>
</evidence>
<dbReference type="PANTHER" id="PTHR43569:SF1">
    <property type="entry name" value="BLL3371 PROTEIN"/>
    <property type="match status" value="1"/>
</dbReference>
<name>Q0FWH9_SALBH</name>
<sequence>MKTKRNEGRDEPILDPDLPIVDSHFHLFDLPGNRYMLEEYLEDAQGGHNVVASIYCETKSFARTDGPEHLRPLGEVEFANGMAAMAATGRYGPCKVAAGIIGHADLSLGSKVGELLDRCMQAAPDRYRGIRQVTLDYPDERPFQFIMTNRPPPGLLETAGFPLGLAELQARGLSYDAAAYDTALPRLTELVDQFPDLTVVLNHIGNFVGVDMSPHERSEAFARLSTDLKVFAERPNVFCKVGGLGMPVPGFGFEKREDVVGYAELAEAWRPHVELAIEAFGPRRCMIESNFPPDSRSAGFIPTLNAYKHILSGLSEDEKRDVFGRNAARVYRLDLDGL</sequence>
<feature type="domain" description="Amidohydrolase-related" evidence="2">
    <location>
        <begin position="164"/>
        <end position="333"/>
    </location>
</feature>